<evidence type="ECO:0000256" key="2">
    <source>
        <dbReference type="SAM" id="Phobius"/>
    </source>
</evidence>
<keyword evidence="4" id="KW-1185">Reference proteome</keyword>
<dbReference type="Pfam" id="PF23922">
    <property type="entry name" value="DUF7261"/>
    <property type="match status" value="1"/>
</dbReference>
<organism evidence="3 4">
    <name type="scientific">Halorussus aquaticus</name>
    <dbReference type="NCBI Taxonomy" id="2953748"/>
    <lineage>
        <taxon>Archaea</taxon>
        <taxon>Methanobacteriati</taxon>
        <taxon>Methanobacteriota</taxon>
        <taxon>Stenosarchaea group</taxon>
        <taxon>Halobacteria</taxon>
        <taxon>Halobacteriales</taxon>
        <taxon>Haladaptataceae</taxon>
        <taxon>Halorussus</taxon>
    </lineage>
</organism>
<comment type="caution">
    <text evidence="3">The sequence shown here is derived from an EMBL/GenBank/DDBJ whole genome shotgun (WGS) entry which is preliminary data.</text>
</comment>
<feature type="transmembrane region" description="Helical" evidence="2">
    <location>
        <begin position="21"/>
        <end position="42"/>
    </location>
</feature>
<proteinExistence type="predicted"/>
<protein>
    <recommendedName>
        <fullName evidence="5">Flagellin</fullName>
    </recommendedName>
</protein>
<sequence>MADVRTKPNRESDDDGRRDRGQLILVTGLAIAVMLVALVLLLNTVIYTQNLATRGAGLDDSGAVSYRQEVVGGVGGVVDAENREGYDSRAKVERNVTAAIGRFDDLTAGYRAERATVARVETDSVSFTDGTLLYQTNASRTLTSDGRSDDWTLADDVGEGGGPGVRHVTVTVSRENLSTSASTAFAVRTRTASDEWRVHLYDDGSAVAVAVQNASESSPHRVCSASGPEATVDLTAGTVNGTRCPALDWATGVSTPYDLAFENGTEATGTYGVTVAKPPSDGDVRSGNFAGPDAGESPRAVPAVYAAEFDIHFETSDLSFHTTVRVARGEPA</sequence>
<accession>A0ABD5PXU4</accession>
<feature type="region of interest" description="Disordered" evidence="1">
    <location>
        <begin position="278"/>
        <end position="297"/>
    </location>
</feature>
<dbReference type="GeneID" id="73045610"/>
<keyword evidence="2" id="KW-1133">Transmembrane helix</keyword>
<gene>
    <name evidence="3" type="ORF">ACFO9K_03600</name>
</gene>
<evidence type="ECO:0000313" key="3">
    <source>
        <dbReference type="EMBL" id="MFC4823342.1"/>
    </source>
</evidence>
<dbReference type="EMBL" id="JBHSHT010000001">
    <property type="protein sequence ID" value="MFC4823342.1"/>
    <property type="molecule type" value="Genomic_DNA"/>
</dbReference>
<dbReference type="InterPro" id="IPR055685">
    <property type="entry name" value="DUF7261"/>
</dbReference>
<reference evidence="3 4" key="1">
    <citation type="journal article" date="2019" name="Int. J. Syst. Evol. Microbiol.">
        <title>The Global Catalogue of Microorganisms (GCM) 10K type strain sequencing project: providing services to taxonomists for standard genome sequencing and annotation.</title>
        <authorList>
            <consortium name="The Broad Institute Genomics Platform"/>
            <consortium name="The Broad Institute Genome Sequencing Center for Infectious Disease"/>
            <person name="Wu L."/>
            <person name="Ma J."/>
        </authorList>
    </citation>
    <scope>NUCLEOTIDE SEQUENCE [LARGE SCALE GENOMIC DNA]</scope>
    <source>
        <strain evidence="3 4">XZYJ18</strain>
    </source>
</reference>
<keyword evidence="2" id="KW-0472">Membrane</keyword>
<evidence type="ECO:0008006" key="5">
    <source>
        <dbReference type="Google" id="ProtNLM"/>
    </source>
</evidence>
<dbReference type="Proteomes" id="UP001595945">
    <property type="component" value="Unassembled WGS sequence"/>
</dbReference>
<keyword evidence="2" id="KW-0812">Transmembrane</keyword>
<evidence type="ECO:0000313" key="4">
    <source>
        <dbReference type="Proteomes" id="UP001595945"/>
    </source>
</evidence>
<evidence type="ECO:0000256" key="1">
    <source>
        <dbReference type="SAM" id="MobiDB-lite"/>
    </source>
</evidence>
<name>A0ABD5PXU4_9EURY</name>
<dbReference type="RefSeq" id="WP_254267179.1">
    <property type="nucleotide sequence ID" value="NZ_CP100400.1"/>
</dbReference>
<dbReference type="AlphaFoldDB" id="A0ABD5PXU4"/>